<proteinExistence type="predicted"/>
<dbReference type="Proteomes" id="UP001623592">
    <property type="component" value="Unassembled WGS sequence"/>
</dbReference>
<comment type="caution">
    <text evidence="1">The sequence shown here is derived from an EMBL/GenBank/DDBJ whole genome shotgun (WGS) entry which is preliminary data.</text>
</comment>
<sequence length="149" mass="16816">MFPTLNPALQAQINGVNNSNTENNTTELGRSFLFDFGTGQFIMRDGRLVDTNKAQAISQWISLCIRTFIDKYKVYKDTGFGTHLEKIINKKLNVFYKTTINSDLKEALIKNNQIKSVNNIQLTKENDKLNISAQVKLVDGSILDVEEAV</sequence>
<protein>
    <submittedName>
        <fullName evidence="1">DUF2634 domain-containing protein</fullName>
    </submittedName>
</protein>
<name>A0ABW8TFL1_9CLOT</name>
<accession>A0ABW8TFL1</accession>
<dbReference type="InterPro" id="IPR020288">
    <property type="entry name" value="Sheath_initiator"/>
</dbReference>
<evidence type="ECO:0000313" key="1">
    <source>
        <dbReference type="EMBL" id="MFL0251245.1"/>
    </source>
</evidence>
<dbReference type="RefSeq" id="WP_406787898.1">
    <property type="nucleotide sequence ID" value="NZ_JBJIAA010000009.1"/>
</dbReference>
<dbReference type="Pfam" id="PF10934">
    <property type="entry name" value="Sheath_initiator"/>
    <property type="match status" value="1"/>
</dbReference>
<evidence type="ECO:0000313" key="2">
    <source>
        <dbReference type="Proteomes" id="UP001623592"/>
    </source>
</evidence>
<dbReference type="EMBL" id="JBJIAA010000009">
    <property type="protein sequence ID" value="MFL0251245.1"/>
    <property type="molecule type" value="Genomic_DNA"/>
</dbReference>
<reference evidence="1 2" key="1">
    <citation type="submission" date="2024-11" db="EMBL/GenBank/DDBJ databases">
        <authorList>
            <person name="Heng Y.C."/>
            <person name="Lim A.C.H."/>
            <person name="Lee J.K.Y."/>
            <person name="Kittelmann S."/>
        </authorList>
    </citation>
    <scope>NUCLEOTIDE SEQUENCE [LARGE SCALE GENOMIC DNA]</scope>
    <source>
        <strain evidence="1 2">WILCCON 0114</strain>
    </source>
</reference>
<gene>
    <name evidence="1" type="ORF">ACJDT4_12485</name>
</gene>
<keyword evidence="2" id="KW-1185">Reference proteome</keyword>
<organism evidence="1 2">
    <name type="scientific">Clostridium neuense</name>
    <dbReference type="NCBI Taxonomy" id="1728934"/>
    <lineage>
        <taxon>Bacteria</taxon>
        <taxon>Bacillati</taxon>
        <taxon>Bacillota</taxon>
        <taxon>Clostridia</taxon>
        <taxon>Eubacteriales</taxon>
        <taxon>Clostridiaceae</taxon>
        <taxon>Clostridium</taxon>
    </lineage>
</organism>